<feature type="domain" description="Protein kinase" evidence="6">
    <location>
        <begin position="153"/>
        <end position="395"/>
    </location>
</feature>
<gene>
    <name evidence="7" type="ORF">FC756_03645</name>
</gene>
<dbReference type="PROSITE" id="PS50011">
    <property type="entry name" value="PROTEIN_KINASE_DOM"/>
    <property type="match status" value="1"/>
</dbReference>
<keyword evidence="8" id="KW-1185">Reference proteome</keyword>
<dbReference type="Proteomes" id="UP000308744">
    <property type="component" value="Unassembled WGS sequence"/>
</dbReference>
<dbReference type="EMBL" id="SZPU01000012">
    <property type="protein sequence ID" value="TKI71899.1"/>
    <property type="molecule type" value="Genomic_DNA"/>
</dbReference>
<keyword evidence="2 5" id="KW-0547">Nucleotide-binding</keyword>
<dbReference type="InterPro" id="IPR011009">
    <property type="entry name" value="Kinase-like_dom_sf"/>
</dbReference>
<dbReference type="PANTHER" id="PTHR11042">
    <property type="entry name" value="EUKARYOTIC TRANSLATION INITIATION FACTOR 2-ALPHA KINASE EIF2-ALPHA KINASE -RELATED"/>
    <property type="match status" value="1"/>
</dbReference>
<evidence type="ECO:0000256" key="4">
    <source>
        <dbReference type="ARBA" id="ARBA00022840"/>
    </source>
</evidence>
<name>A0A4U2ZC36_9BACI</name>
<dbReference type="GO" id="GO:0004672">
    <property type="term" value="F:protein kinase activity"/>
    <property type="evidence" value="ECO:0007669"/>
    <property type="project" value="InterPro"/>
</dbReference>
<dbReference type="GO" id="GO:0005737">
    <property type="term" value="C:cytoplasm"/>
    <property type="evidence" value="ECO:0007669"/>
    <property type="project" value="TreeGrafter"/>
</dbReference>
<evidence type="ECO:0000313" key="8">
    <source>
        <dbReference type="Proteomes" id="UP000308744"/>
    </source>
</evidence>
<dbReference type="PROSITE" id="PS00107">
    <property type="entry name" value="PROTEIN_KINASE_ATP"/>
    <property type="match status" value="1"/>
</dbReference>
<evidence type="ECO:0000256" key="1">
    <source>
        <dbReference type="ARBA" id="ARBA00022679"/>
    </source>
</evidence>
<proteinExistence type="predicted"/>
<evidence type="ECO:0000256" key="2">
    <source>
        <dbReference type="ARBA" id="ARBA00022741"/>
    </source>
</evidence>
<dbReference type="CDD" id="cd00180">
    <property type="entry name" value="PKc"/>
    <property type="match status" value="1"/>
</dbReference>
<comment type="caution">
    <text evidence="7">The sequence shown here is derived from an EMBL/GenBank/DDBJ whole genome shotgun (WGS) entry which is preliminary data.</text>
</comment>
<dbReference type="InterPro" id="IPR050339">
    <property type="entry name" value="CC_SR_Kinase"/>
</dbReference>
<reference evidence="7 8" key="1">
    <citation type="submission" date="2019-04" db="EMBL/GenBank/DDBJ databases">
        <title>Lysinibacillus genome sequencing.</title>
        <authorList>
            <person name="Dunlap C."/>
        </authorList>
    </citation>
    <scope>NUCLEOTIDE SEQUENCE [LARGE SCALE GENOMIC DNA]</scope>
    <source>
        <strain evidence="7 8">CCTCC AB 2010389</strain>
    </source>
</reference>
<organism evidence="7 8">
    <name type="scientific">Lysinibacillus mangiferihumi</name>
    <dbReference type="NCBI Taxonomy" id="1130819"/>
    <lineage>
        <taxon>Bacteria</taxon>
        <taxon>Bacillati</taxon>
        <taxon>Bacillota</taxon>
        <taxon>Bacilli</taxon>
        <taxon>Bacillales</taxon>
        <taxon>Bacillaceae</taxon>
        <taxon>Lysinibacillus</taxon>
    </lineage>
</organism>
<dbReference type="InterPro" id="IPR000719">
    <property type="entry name" value="Prot_kinase_dom"/>
</dbReference>
<evidence type="ECO:0000256" key="5">
    <source>
        <dbReference type="PROSITE-ProRule" id="PRU10141"/>
    </source>
</evidence>
<evidence type="ECO:0000256" key="3">
    <source>
        <dbReference type="ARBA" id="ARBA00022777"/>
    </source>
</evidence>
<dbReference type="SUPFAM" id="SSF56112">
    <property type="entry name" value="Protein kinase-like (PK-like)"/>
    <property type="match status" value="1"/>
</dbReference>
<dbReference type="PROSITE" id="PS00109">
    <property type="entry name" value="PROTEIN_KINASE_TYR"/>
    <property type="match status" value="1"/>
</dbReference>
<dbReference type="Pfam" id="PF00069">
    <property type="entry name" value="Pkinase"/>
    <property type="match status" value="1"/>
</dbReference>
<keyword evidence="4 5" id="KW-0067">ATP-binding</keyword>
<keyword evidence="1" id="KW-0808">Transferase</keyword>
<dbReference type="Gene3D" id="1.10.510.10">
    <property type="entry name" value="Transferase(Phosphotransferase) domain 1"/>
    <property type="match status" value="1"/>
</dbReference>
<dbReference type="AlphaFoldDB" id="A0A4U2ZC36"/>
<accession>A0A4U2ZC36</accession>
<sequence length="395" mass="46540">MLQNNNLEYINNKYSSIATRFGEESTNRLIYLYETINQPLQKVFSLVHFQLNKLFKYVNSRISNGRITAQESRDLIFLIEELFNLQANLSTTVYNFNIHENYLSVLNSLNNFLEDSYGSDIPKDFTKINILENIPIFTLKNYVQKSSHSQNQLYELKLIGEGSYAKVFKYKDTFYNKTFVIKRAKNGLSSKELIRFETEFNTMQSFNSPYIIEVYKYDSLKNEYYMEYADYTLEKFINQNNNKLTFSKRCGLVNQIIRAFEYIHSKNLLHRDISPNNILLKEYEELHVGKISDFGLVKLPDNSLTSRNTEFKGSFNDPNLELTGFGSYELRHEIFALSRIIYFVMEGRITLQKFFNDDFESFIKKGTDLNINNRFKTLEELKLAFEKCIKSVIPI</sequence>
<dbReference type="GO" id="GO:0005524">
    <property type="term" value="F:ATP binding"/>
    <property type="evidence" value="ECO:0007669"/>
    <property type="project" value="UniProtKB-UniRule"/>
</dbReference>
<evidence type="ECO:0000313" key="7">
    <source>
        <dbReference type="EMBL" id="TKI71899.1"/>
    </source>
</evidence>
<protein>
    <submittedName>
        <fullName evidence="7">Protein kinase family protein</fullName>
    </submittedName>
</protein>
<dbReference type="InterPro" id="IPR017441">
    <property type="entry name" value="Protein_kinase_ATP_BS"/>
</dbReference>
<evidence type="ECO:0000259" key="6">
    <source>
        <dbReference type="PROSITE" id="PS50011"/>
    </source>
</evidence>
<dbReference type="InterPro" id="IPR008266">
    <property type="entry name" value="Tyr_kinase_AS"/>
</dbReference>
<keyword evidence="3 7" id="KW-0418">Kinase</keyword>
<feature type="binding site" evidence="5">
    <location>
        <position position="182"/>
    </location>
    <ligand>
        <name>ATP</name>
        <dbReference type="ChEBI" id="CHEBI:30616"/>
    </ligand>
</feature>
<dbReference type="RefSeq" id="WP_107894745.1">
    <property type="nucleotide sequence ID" value="NZ_PYWM01000005.1"/>
</dbReference>